<dbReference type="EMBL" id="METM01000032">
    <property type="protein sequence ID" value="OGB88924.1"/>
    <property type="molecule type" value="Genomic_DNA"/>
</dbReference>
<organism evidence="11 12">
    <name type="scientific">candidate division WOR-1 bacterium RIFCSPHIGHO2_01_FULL_53_15</name>
    <dbReference type="NCBI Taxonomy" id="1802564"/>
    <lineage>
        <taxon>Bacteria</taxon>
        <taxon>Bacillati</taxon>
        <taxon>Saganbacteria</taxon>
    </lineage>
</organism>
<feature type="domain" description="GspD-like N0" evidence="10">
    <location>
        <begin position="72"/>
        <end position="130"/>
    </location>
</feature>
<keyword evidence="6" id="KW-0813">Transport</keyword>
<keyword evidence="3" id="KW-0732">Signal</keyword>
<dbReference type="Proteomes" id="UP000178724">
    <property type="component" value="Unassembled WGS sequence"/>
</dbReference>
<evidence type="ECO:0000259" key="9">
    <source>
        <dbReference type="Pfam" id="PF03958"/>
    </source>
</evidence>
<comment type="caution">
    <text evidence="11">The sequence shown here is derived from an EMBL/GenBank/DDBJ whole genome shotgun (WGS) entry which is preliminary data.</text>
</comment>
<dbReference type="InterPro" id="IPR005644">
    <property type="entry name" value="NolW-like"/>
</dbReference>
<evidence type="ECO:0000256" key="5">
    <source>
        <dbReference type="RuleBase" id="RU004003"/>
    </source>
</evidence>
<accession>A0A1F4PZ23</accession>
<evidence type="ECO:0000313" key="12">
    <source>
        <dbReference type="Proteomes" id="UP000178724"/>
    </source>
</evidence>
<evidence type="ECO:0000313" key="11">
    <source>
        <dbReference type="EMBL" id="OGB88924.1"/>
    </source>
</evidence>
<evidence type="ECO:0000256" key="6">
    <source>
        <dbReference type="RuleBase" id="RU004004"/>
    </source>
</evidence>
<evidence type="ECO:0000259" key="8">
    <source>
        <dbReference type="Pfam" id="PF00263"/>
    </source>
</evidence>
<gene>
    <name evidence="11" type="ORF">A2625_00410</name>
</gene>
<protein>
    <submittedName>
        <fullName evidence="11">Uncharacterized protein</fullName>
    </submittedName>
</protein>
<evidence type="ECO:0000256" key="3">
    <source>
        <dbReference type="ARBA" id="ARBA00022729"/>
    </source>
</evidence>
<dbReference type="Pfam" id="PF03958">
    <property type="entry name" value="Secretin_N"/>
    <property type="match status" value="1"/>
</dbReference>
<comment type="similarity">
    <text evidence="5">Belongs to the bacterial secretin family.</text>
</comment>
<dbReference type="PANTHER" id="PTHR30604">
    <property type="entry name" value="PROTEIN TRANSPORT PROTEIN HOFQ"/>
    <property type="match status" value="1"/>
</dbReference>
<dbReference type="InterPro" id="IPR004846">
    <property type="entry name" value="T2SS/T3SS_dom"/>
</dbReference>
<feature type="transmembrane region" description="Helical" evidence="7">
    <location>
        <begin position="32"/>
        <end position="53"/>
    </location>
</feature>
<dbReference type="Gene3D" id="3.30.1370.130">
    <property type="match status" value="1"/>
</dbReference>
<dbReference type="InterPro" id="IPR051808">
    <property type="entry name" value="Type_IV_pilus_biogenesis"/>
</dbReference>
<dbReference type="InterPro" id="IPR049371">
    <property type="entry name" value="GspD-like_N0"/>
</dbReference>
<dbReference type="AlphaFoldDB" id="A0A1F4PZ23"/>
<comment type="subcellular location">
    <subcellularLocation>
        <location evidence="6">Cell outer membrane</location>
    </subcellularLocation>
    <subcellularLocation>
        <location evidence="1">Membrane</location>
    </subcellularLocation>
</comment>
<dbReference type="InterPro" id="IPR038591">
    <property type="entry name" value="NolW-like_sf"/>
</dbReference>
<proteinExistence type="inferred from homology"/>
<name>A0A1F4PZ23_UNCSA</name>
<dbReference type="GO" id="GO:0009279">
    <property type="term" value="C:cell outer membrane"/>
    <property type="evidence" value="ECO:0007669"/>
    <property type="project" value="UniProtKB-SubCell"/>
</dbReference>
<dbReference type="PRINTS" id="PR00811">
    <property type="entry name" value="BCTERIALGSPD"/>
</dbReference>
<dbReference type="Pfam" id="PF21305">
    <property type="entry name" value="type_II_gspD_N0"/>
    <property type="match status" value="1"/>
</dbReference>
<evidence type="ECO:0000256" key="7">
    <source>
        <dbReference type="SAM" id="Phobius"/>
    </source>
</evidence>
<evidence type="ECO:0000256" key="1">
    <source>
        <dbReference type="ARBA" id="ARBA00004370"/>
    </source>
</evidence>
<evidence type="ECO:0000259" key="10">
    <source>
        <dbReference type="Pfam" id="PF21305"/>
    </source>
</evidence>
<sequence length="455" mass="49812">MINLFKSIRVSENQNVSVRMSEYQRTGRGSDLCFSVLCFSLSVFCFLIFFLIFPAPAAEQSNIAIAKGKVYLNLKDAEIKSVLQTFAKATGVNIVAADDVTGKITVTFSGILPKDGLEAVLRTKGLDWFEDHGTIFVSTKKIMRTYYLANAKPSDLQATLAAILPTGSVVTADDSYNVLVIQTTSDYLPRLEKLIEELDVSPAQVMVEVKMIQINNGDNGTLGLNLGYTRNSANNNYVKTTGLASVSFEAAGIYAHALSIFSTGSLEAFLQGLQTITKFDIVATPRLTTLNNKQATLLIGAKLGYKTSVITQTSTTQIVNFLNIGTSLTITPNVTKNGMIRMKVDPKLSDGRIENDLPVEETTETHNEVIVKDGQTFVIGGLVRDRDTTTDVGVPILSYIPFLGTFFRRSVTEKTKSELMVFVTPRIITPEYLETLKPEIDGMVKKSARDAALIH</sequence>
<reference evidence="11 12" key="1">
    <citation type="journal article" date="2016" name="Nat. Commun.">
        <title>Thousands of microbial genomes shed light on interconnected biogeochemical processes in an aquifer system.</title>
        <authorList>
            <person name="Anantharaman K."/>
            <person name="Brown C.T."/>
            <person name="Hug L.A."/>
            <person name="Sharon I."/>
            <person name="Castelle C.J."/>
            <person name="Probst A.J."/>
            <person name="Thomas B.C."/>
            <person name="Singh A."/>
            <person name="Wilkins M.J."/>
            <person name="Karaoz U."/>
            <person name="Brodie E.L."/>
            <person name="Williams K.H."/>
            <person name="Hubbard S.S."/>
            <person name="Banfield J.F."/>
        </authorList>
    </citation>
    <scope>NUCLEOTIDE SEQUENCE [LARGE SCALE GENOMIC DNA]</scope>
</reference>
<dbReference type="GO" id="GO:0009306">
    <property type="term" value="P:protein secretion"/>
    <property type="evidence" value="ECO:0007669"/>
    <property type="project" value="InterPro"/>
</dbReference>
<feature type="domain" description="NolW-like" evidence="9">
    <location>
        <begin position="143"/>
        <end position="204"/>
    </location>
</feature>
<dbReference type="PANTHER" id="PTHR30604:SF1">
    <property type="entry name" value="DNA UTILIZATION PROTEIN HOFQ"/>
    <property type="match status" value="1"/>
</dbReference>
<dbReference type="Pfam" id="PF00263">
    <property type="entry name" value="Secretin"/>
    <property type="match status" value="1"/>
</dbReference>
<keyword evidence="7" id="KW-1133">Transmembrane helix</keyword>
<keyword evidence="4 7" id="KW-0472">Membrane</keyword>
<evidence type="ECO:0000256" key="4">
    <source>
        <dbReference type="ARBA" id="ARBA00023136"/>
    </source>
</evidence>
<keyword evidence="2 7" id="KW-0812">Transmembrane</keyword>
<feature type="domain" description="Type II/III secretion system secretin-like" evidence="8">
    <location>
        <begin position="273"/>
        <end position="428"/>
    </location>
</feature>
<dbReference type="InterPro" id="IPR001775">
    <property type="entry name" value="GspD/PilQ"/>
</dbReference>
<evidence type="ECO:0000256" key="2">
    <source>
        <dbReference type="ARBA" id="ARBA00022692"/>
    </source>
</evidence>
<dbReference type="Gene3D" id="3.30.1370.120">
    <property type="match status" value="1"/>
</dbReference>